<dbReference type="RefSeq" id="WP_269725726.1">
    <property type="nucleotide sequence ID" value="NZ_CP114883.1"/>
</dbReference>
<keyword evidence="1" id="KW-1133">Transmembrane helix</keyword>
<accession>A0ABY7LYY5</accession>
<evidence type="ECO:0000313" key="2">
    <source>
        <dbReference type="EMBL" id="WBB06788.1"/>
    </source>
</evidence>
<sequence>MKKSGSYPLWMHTFYCAADFMGIWVFLSAYLRYDHFWFFLLGTFGEVVWVAFELYCLWRAVTYEREEIWGKGTTLQKAIILMLVCKF</sequence>
<keyword evidence="1" id="KW-0472">Membrane</keyword>
<proteinExistence type="predicted"/>
<feature type="transmembrane region" description="Helical" evidence="1">
    <location>
        <begin position="37"/>
        <end position="58"/>
    </location>
</feature>
<name>A0ABY7LYY5_STRAY</name>
<dbReference type="Proteomes" id="UP001212085">
    <property type="component" value="Chromosome"/>
</dbReference>
<keyword evidence="1" id="KW-0812">Transmembrane</keyword>
<gene>
    <name evidence="2" type="ORF">O6R09_02355</name>
</gene>
<reference evidence="2 3" key="1">
    <citation type="submission" date="2022-12" db="EMBL/GenBank/DDBJ databases">
        <title>Streptococcus alactolyticus LGM, complete genome.</title>
        <authorList>
            <person name="Liu Z."/>
            <person name="Mu C."/>
            <person name="Zhu W."/>
        </authorList>
    </citation>
    <scope>NUCLEOTIDE SEQUENCE [LARGE SCALE GENOMIC DNA]</scope>
    <source>
        <strain evidence="2 3">LGM</strain>
    </source>
</reference>
<keyword evidence="3" id="KW-1185">Reference proteome</keyword>
<evidence type="ECO:0000256" key="1">
    <source>
        <dbReference type="SAM" id="Phobius"/>
    </source>
</evidence>
<dbReference type="EMBL" id="CP114883">
    <property type="protein sequence ID" value="WBB06788.1"/>
    <property type="molecule type" value="Genomic_DNA"/>
</dbReference>
<feature type="transmembrane region" description="Helical" evidence="1">
    <location>
        <begin position="12"/>
        <end position="31"/>
    </location>
</feature>
<protein>
    <submittedName>
        <fullName evidence="2">Uncharacterized protein</fullName>
    </submittedName>
</protein>
<organism evidence="2 3">
    <name type="scientific">Streptococcus alactolyticus</name>
    <dbReference type="NCBI Taxonomy" id="29389"/>
    <lineage>
        <taxon>Bacteria</taxon>
        <taxon>Bacillati</taxon>
        <taxon>Bacillota</taxon>
        <taxon>Bacilli</taxon>
        <taxon>Lactobacillales</taxon>
        <taxon>Streptococcaceae</taxon>
        <taxon>Streptococcus</taxon>
    </lineage>
</organism>
<evidence type="ECO:0000313" key="3">
    <source>
        <dbReference type="Proteomes" id="UP001212085"/>
    </source>
</evidence>